<name>A0ABQ9GU05_9NEOP</name>
<protein>
    <submittedName>
        <fullName evidence="1">Uncharacterized protein</fullName>
    </submittedName>
</protein>
<dbReference type="EMBL" id="JARBHB010000009">
    <property type="protein sequence ID" value="KAJ8875516.1"/>
    <property type="molecule type" value="Genomic_DNA"/>
</dbReference>
<dbReference type="Proteomes" id="UP001159363">
    <property type="component" value="Chromosome 8"/>
</dbReference>
<keyword evidence="2" id="KW-1185">Reference proteome</keyword>
<sequence>MDTAIDVPGYDQFVIVLRYLFGKEMEERKTGFYDASNMSSKYSGVLSRLHDLVPNHLHIWCYAHVLNLIMFVPVISGRLDVKMEEDSSLNEESLYLEMELPHNRVIKDKEMPGKLAEDETASCEMDRFRMKIFIVIIDTLNQSMMSRVADQKNLYLDHTCFDARRFSELK</sequence>
<organism evidence="1 2">
    <name type="scientific">Dryococelus australis</name>
    <dbReference type="NCBI Taxonomy" id="614101"/>
    <lineage>
        <taxon>Eukaryota</taxon>
        <taxon>Metazoa</taxon>
        <taxon>Ecdysozoa</taxon>
        <taxon>Arthropoda</taxon>
        <taxon>Hexapoda</taxon>
        <taxon>Insecta</taxon>
        <taxon>Pterygota</taxon>
        <taxon>Neoptera</taxon>
        <taxon>Polyneoptera</taxon>
        <taxon>Phasmatodea</taxon>
        <taxon>Verophasmatodea</taxon>
        <taxon>Anareolatae</taxon>
        <taxon>Phasmatidae</taxon>
        <taxon>Eurycanthinae</taxon>
        <taxon>Dryococelus</taxon>
    </lineage>
</organism>
<proteinExistence type="predicted"/>
<accession>A0ABQ9GU05</accession>
<comment type="caution">
    <text evidence="1">The sequence shown here is derived from an EMBL/GenBank/DDBJ whole genome shotgun (WGS) entry which is preliminary data.</text>
</comment>
<gene>
    <name evidence="1" type="ORF">PR048_023411</name>
</gene>
<evidence type="ECO:0000313" key="2">
    <source>
        <dbReference type="Proteomes" id="UP001159363"/>
    </source>
</evidence>
<evidence type="ECO:0000313" key="1">
    <source>
        <dbReference type="EMBL" id="KAJ8875516.1"/>
    </source>
</evidence>
<reference evidence="1 2" key="1">
    <citation type="submission" date="2023-02" db="EMBL/GenBank/DDBJ databases">
        <title>LHISI_Scaffold_Assembly.</title>
        <authorList>
            <person name="Stuart O.P."/>
            <person name="Cleave R."/>
            <person name="Magrath M.J.L."/>
            <person name="Mikheyev A.S."/>
        </authorList>
    </citation>
    <scope>NUCLEOTIDE SEQUENCE [LARGE SCALE GENOMIC DNA]</scope>
    <source>
        <strain evidence="1">Daus_M_001</strain>
        <tissue evidence="1">Leg muscle</tissue>
    </source>
</reference>